<accession>A0A6G1J020</accession>
<name>A0A6G1J020_9PLEO</name>
<dbReference type="OrthoDB" id="3935400at2759"/>
<proteinExistence type="predicted"/>
<dbReference type="AlphaFoldDB" id="A0A6G1J020"/>
<feature type="compositionally biased region" description="Low complexity" evidence="1">
    <location>
        <begin position="205"/>
        <end position="214"/>
    </location>
</feature>
<keyword evidence="2" id="KW-0472">Membrane</keyword>
<feature type="region of interest" description="Disordered" evidence="1">
    <location>
        <begin position="277"/>
        <end position="350"/>
    </location>
</feature>
<keyword evidence="2" id="KW-1133">Transmembrane helix</keyword>
<feature type="transmembrane region" description="Helical" evidence="2">
    <location>
        <begin position="130"/>
        <end position="151"/>
    </location>
</feature>
<keyword evidence="2" id="KW-0812">Transmembrane</keyword>
<reference evidence="3" key="1">
    <citation type="journal article" date="2020" name="Stud. Mycol.">
        <title>101 Dothideomycetes genomes: a test case for predicting lifestyles and emergence of pathogens.</title>
        <authorList>
            <person name="Haridas S."/>
            <person name="Albert R."/>
            <person name="Binder M."/>
            <person name="Bloem J."/>
            <person name="Labutti K."/>
            <person name="Salamov A."/>
            <person name="Andreopoulos B."/>
            <person name="Baker S."/>
            <person name="Barry K."/>
            <person name="Bills G."/>
            <person name="Bluhm B."/>
            <person name="Cannon C."/>
            <person name="Castanera R."/>
            <person name="Culley D."/>
            <person name="Daum C."/>
            <person name="Ezra D."/>
            <person name="Gonzalez J."/>
            <person name="Henrissat B."/>
            <person name="Kuo A."/>
            <person name="Liang C."/>
            <person name="Lipzen A."/>
            <person name="Lutzoni F."/>
            <person name="Magnuson J."/>
            <person name="Mondo S."/>
            <person name="Nolan M."/>
            <person name="Ohm R."/>
            <person name="Pangilinan J."/>
            <person name="Park H.-J."/>
            <person name="Ramirez L."/>
            <person name="Alfaro M."/>
            <person name="Sun H."/>
            <person name="Tritt A."/>
            <person name="Yoshinaga Y."/>
            <person name="Zwiers L.-H."/>
            <person name="Turgeon B."/>
            <person name="Goodwin S."/>
            <person name="Spatafora J."/>
            <person name="Crous P."/>
            <person name="Grigoriev I."/>
        </authorList>
    </citation>
    <scope>NUCLEOTIDE SEQUENCE</scope>
    <source>
        <strain evidence="3">CBS 122367</strain>
    </source>
</reference>
<gene>
    <name evidence="3" type="ORF">K458DRAFT_418705</name>
</gene>
<dbReference type="Proteomes" id="UP000799291">
    <property type="component" value="Unassembled WGS sequence"/>
</dbReference>
<sequence length="350" mass="37481">MTWDWQNAKEKEEEGDDSSHSLTGGDDKTSYPATSVTPIRHNSIVTDSDYIYPTRESVPNFWTGYGSQQWGPSYTFSTSVSRLSALPDNTSSPTPTPLPTDEDTAPSSTSSSGYGTYPHHGSDSKQGPPIAVAAIVPIAALVIVGAAIFFCMRRRKKQKQIAAAQAQLQEMKSRGPSTVQPYVASPISPIPPARPLSRPIPPTNMSPTTPTTPQPVILGPISGSNNNYFTGIDTSDIMSLRSNERTGLGDPFADGNSLNEEPPPPYYPCSVAPLSRDTSLRVPQSPPAATSQTELIDARGQPVRSPFADPMDGDVVSEVSGPTSRQNRDDMSAVSDLSYQQDPVVGRSNV</sequence>
<protein>
    <submittedName>
        <fullName evidence="3">Uncharacterized protein</fullName>
    </submittedName>
</protein>
<feature type="region of interest" description="Disordered" evidence="1">
    <location>
        <begin position="1"/>
        <end position="49"/>
    </location>
</feature>
<dbReference type="EMBL" id="MU005583">
    <property type="protein sequence ID" value="KAF2683728.1"/>
    <property type="molecule type" value="Genomic_DNA"/>
</dbReference>
<evidence type="ECO:0000256" key="1">
    <source>
        <dbReference type="SAM" id="MobiDB-lite"/>
    </source>
</evidence>
<evidence type="ECO:0000313" key="3">
    <source>
        <dbReference type="EMBL" id="KAF2683728.1"/>
    </source>
</evidence>
<evidence type="ECO:0000313" key="4">
    <source>
        <dbReference type="Proteomes" id="UP000799291"/>
    </source>
</evidence>
<feature type="compositionally biased region" description="Low complexity" evidence="1">
    <location>
        <begin position="106"/>
        <end position="118"/>
    </location>
</feature>
<keyword evidence="4" id="KW-1185">Reference proteome</keyword>
<organism evidence="3 4">
    <name type="scientific">Lentithecium fluviatile CBS 122367</name>
    <dbReference type="NCBI Taxonomy" id="1168545"/>
    <lineage>
        <taxon>Eukaryota</taxon>
        <taxon>Fungi</taxon>
        <taxon>Dikarya</taxon>
        <taxon>Ascomycota</taxon>
        <taxon>Pezizomycotina</taxon>
        <taxon>Dothideomycetes</taxon>
        <taxon>Pleosporomycetidae</taxon>
        <taxon>Pleosporales</taxon>
        <taxon>Massarineae</taxon>
        <taxon>Lentitheciaceae</taxon>
        <taxon>Lentithecium</taxon>
    </lineage>
</organism>
<evidence type="ECO:0000256" key="2">
    <source>
        <dbReference type="SAM" id="Phobius"/>
    </source>
</evidence>
<feature type="region of interest" description="Disordered" evidence="1">
    <location>
        <begin position="85"/>
        <end position="126"/>
    </location>
</feature>
<feature type="region of interest" description="Disordered" evidence="1">
    <location>
        <begin position="188"/>
        <end position="214"/>
    </location>
</feature>
<feature type="compositionally biased region" description="Pro residues" evidence="1">
    <location>
        <begin position="188"/>
        <end position="204"/>
    </location>
</feature>